<protein>
    <submittedName>
        <fullName evidence="2">HNH endonuclease</fullName>
    </submittedName>
</protein>
<evidence type="ECO:0000256" key="1">
    <source>
        <dbReference type="SAM" id="MobiDB-lite"/>
    </source>
</evidence>
<dbReference type="GO" id="GO:0004519">
    <property type="term" value="F:endonuclease activity"/>
    <property type="evidence" value="ECO:0007669"/>
    <property type="project" value="UniProtKB-KW"/>
</dbReference>
<dbReference type="InterPro" id="IPR003615">
    <property type="entry name" value="HNH_nuc"/>
</dbReference>
<evidence type="ECO:0000313" key="3">
    <source>
        <dbReference type="Proteomes" id="UP001430172"/>
    </source>
</evidence>
<feature type="region of interest" description="Disordered" evidence="1">
    <location>
        <begin position="72"/>
        <end position="95"/>
    </location>
</feature>
<keyword evidence="2" id="KW-0378">Hydrolase</keyword>
<keyword evidence="2" id="KW-0540">Nuclease</keyword>
<evidence type="ECO:0000313" key="2">
    <source>
        <dbReference type="EMBL" id="MBM6401898.1"/>
    </source>
</evidence>
<dbReference type="CDD" id="cd00085">
    <property type="entry name" value="HNHc"/>
    <property type="match status" value="1"/>
</dbReference>
<comment type="caution">
    <text evidence="2">The sequence shown here is derived from an EMBL/GenBank/DDBJ whole genome shotgun (WGS) entry which is preliminary data.</text>
</comment>
<dbReference type="RefSeq" id="WP_204132354.1">
    <property type="nucleotide sequence ID" value="NZ_JAFDVD010000017.1"/>
</dbReference>
<name>A0ABS2CPS9_9MICO</name>
<proteinExistence type="predicted"/>
<reference evidence="2" key="1">
    <citation type="submission" date="2021-02" db="EMBL/GenBank/DDBJ databases">
        <title>Phycicoccus sp. MQZ13P-5T, whole genome shotgun sequence.</title>
        <authorList>
            <person name="Tuo L."/>
        </authorList>
    </citation>
    <scope>NUCLEOTIDE SEQUENCE</scope>
    <source>
        <strain evidence="2">MQZ13P-5</strain>
    </source>
</reference>
<gene>
    <name evidence="2" type="ORF">JQN70_15985</name>
</gene>
<dbReference type="Proteomes" id="UP001430172">
    <property type="component" value="Unassembled WGS sequence"/>
</dbReference>
<sequence length="150" mass="16731">MAARFCDLDHVVPWPAGPTSAANLACLCRRHHRVKQRPGWRAALAPEGTMTWTDPTGRVRTTTPLDALGATVLPDIGSDRAPTPRAISPRDGRGPFSRLEFHLEHALGDADPPLRRCRFDHHRPLDPVLVHGPAHRRRERPPPRPDLPPF</sequence>
<keyword evidence="3" id="KW-1185">Reference proteome</keyword>
<feature type="region of interest" description="Disordered" evidence="1">
    <location>
        <begin position="125"/>
        <end position="150"/>
    </location>
</feature>
<accession>A0ABS2CPS9</accession>
<keyword evidence="2" id="KW-0255">Endonuclease</keyword>
<dbReference type="EMBL" id="JAFDVD010000017">
    <property type="protein sequence ID" value="MBM6401898.1"/>
    <property type="molecule type" value="Genomic_DNA"/>
</dbReference>
<organism evidence="2 3">
    <name type="scientific">Phycicoccus sonneratiae</name>
    <dbReference type="NCBI Taxonomy" id="2807628"/>
    <lineage>
        <taxon>Bacteria</taxon>
        <taxon>Bacillati</taxon>
        <taxon>Actinomycetota</taxon>
        <taxon>Actinomycetes</taxon>
        <taxon>Micrococcales</taxon>
        <taxon>Intrasporangiaceae</taxon>
        <taxon>Phycicoccus</taxon>
    </lineage>
</organism>